<dbReference type="OrthoDB" id="308440at2759"/>
<organism evidence="2">
    <name type="scientific">Steinernema carpocapsae</name>
    <name type="common">Entomopathogenic nematode</name>
    <dbReference type="NCBI Taxonomy" id="34508"/>
    <lineage>
        <taxon>Eukaryota</taxon>
        <taxon>Metazoa</taxon>
        <taxon>Ecdysozoa</taxon>
        <taxon>Nematoda</taxon>
        <taxon>Chromadorea</taxon>
        <taxon>Rhabditida</taxon>
        <taxon>Tylenchina</taxon>
        <taxon>Panagrolaimomorpha</taxon>
        <taxon>Strongyloidoidea</taxon>
        <taxon>Steinernematidae</taxon>
        <taxon>Steinernema</taxon>
    </lineage>
</organism>
<dbReference type="EMBL" id="AZBU02000001">
    <property type="protein sequence ID" value="TMS40146.1"/>
    <property type="molecule type" value="Genomic_DNA"/>
</dbReference>
<protein>
    <recommendedName>
        <fullName evidence="1">Peptidase S26 domain-containing protein</fullName>
    </recommendedName>
</protein>
<name>A0A4U8V2F3_STECR</name>
<reference evidence="2" key="1">
    <citation type="submission" date="2013-11" db="EMBL/GenBank/DDBJ databases">
        <authorList>
            <person name="Sternberg P."/>
            <person name="Dillman A."/>
            <person name="Macchietto M."/>
        </authorList>
    </citation>
    <scope>NUCLEOTIDE SEQUENCE</scope>
    <source>
        <strain evidence="2">ALL</strain>
    </source>
</reference>
<evidence type="ECO:0000259" key="1">
    <source>
        <dbReference type="Pfam" id="PF10502"/>
    </source>
</evidence>
<dbReference type="Pfam" id="PF10502">
    <property type="entry name" value="Peptidase_S26"/>
    <property type="match status" value="1"/>
</dbReference>
<dbReference type="Gene3D" id="2.10.109.10">
    <property type="entry name" value="Umud Fragment, subunit A"/>
    <property type="match status" value="1"/>
</dbReference>
<dbReference type="CDD" id="cd06530">
    <property type="entry name" value="S26_SPase_I"/>
    <property type="match status" value="1"/>
</dbReference>
<sequence>MYLFSLGSIRVACRVFRVALNGSKISITYKPCPPQVFKDVRLCGAQTFSEGIVLREFYRRLCQQVDDCKTLSAFIYIFGLINVVLLIEELRDYLGFDGEYRFCAGFGPCMNPLFWEYFTLLLAKRVLDAGGEVEPGDLVLFTLYDEETKKYKRLGKRVHEITTDGVFVLGDNSRESNDSRYFGAVPFANVTHKVVCLLVPFRLDLSKRKPEFWLPCIYQKMLKKQV</sequence>
<dbReference type="AlphaFoldDB" id="A0A4U8V2F3"/>
<dbReference type="InterPro" id="IPR019533">
    <property type="entry name" value="Peptidase_S26"/>
</dbReference>
<reference evidence="2" key="3">
    <citation type="journal article" date="2019" name="G3 (Bethesda)">
        <title>Hybrid Assembly of the Genome of the Entomopathogenic Nematode Steinernema carpocapsae Identifies the X-Chromosome.</title>
        <authorList>
            <person name="Serra L."/>
            <person name="Macchietto M."/>
            <person name="Macias-Munoz A."/>
            <person name="McGill C.J."/>
            <person name="Rodriguez I.M."/>
            <person name="Rodriguez B."/>
            <person name="Murad R."/>
            <person name="Mortazavi A."/>
        </authorList>
    </citation>
    <scope>NUCLEOTIDE SEQUENCE [LARGE SCALE GENOMIC DNA]</scope>
    <source>
        <strain evidence="2">ALL</strain>
    </source>
</reference>
<gene>
    <name evidence="2" type="ORF">L596_006565</name>
</gene>
<comment type="caution">
    <text evidence="2">The sequence shown here is derived from an EMBL/GenBank/DDBJ whole genome shotgun (WGS) entry which is preliminary data.</text>
</comment>
<dbReference type="GO" id="GO:0006465">
    <property type="term" value="P:signal peptide processing"/>
    <property type="evidence" value="ECO:0007669"/>
    <property type="project" value="InterPro"/>
</dbReference>
<dbReference type="SUPFAM" id="SSF51306">
    <property type="entry name" value="LexA/Signal peptidase"/>
    <property type="match status" value="1"/>
</dbReference>
<evidence type="ECO:0000313" key="2">
    <source>
        <dbReference type="EMBL" id="TMS40146.1"/>
    </source>
</evidence>
<accession>A0A4U8V2F3</accession>
<dbReference type="InterPro" id="IPR036286">
    <property type="entry name" value="LexA/Signal_pep-like_sf"/>
</dbReference>
<feature type="domain" description="Peptidase S26" evidence="1">
    <location>
        <begin position="156"/>
        <end position="195"/>
    </location>
</feature>
<proteinExistence type="predicted"/>
<dbReference type="GO" id="GO:0004252">
    <property type="term" value="F:serine-type endopeptidase activity"/>
    <property type="evidence" value="ECO:0007669"/>
    <property type="project" value="InterPro"/>
</dbReference>
<reference evidence="2" key="2">
    <citation type="journal article" date="2015" name="Genome Biol.">
        <title>Comparative genomics of Steinernema reveals deeply conserved gene regulatory networks.</title>
        <authorList>
            <person name="Dillman A.R."/>
            <person name="Macchietto M."/>
            <person name="Porter C.F."/>
            <person name="Rogers A."/>
            <person name="Williams B."/>
            <person name="Antoshechkin I."/>
            <person name="Lee M.M."/>
            <person name="Goodwin Z."/>
            <person name="Lu X."/>
            <person name="Lewis E.E."/>
            <person name="Goodrich-Blair H."/>
            <person name="Stock S.P."/>
            <person name="Adams B.J."/>
            <person name="Sternberg P.W."/>
            <person name="Mortazavi A."/>
        </authorList>
    </citation>
    <scope>NUCLEOTIDE SEQUENCE [LARGE SCALE GENOMIC DNA]</scope>
    <source>
        <strain evidence="2">ALL</strain>
    </source>
</reference>